<feature type="compositionally biased region" description="Basic and acidic residues" evidence="1">
    <location>
        <begin position="1"/>
        <end position="21"/>
    </location>
</feature>
<keyword evidence="3" id="KW-1185">Reference proteome</keyword>
<evidence type="ECO:0000313" key="2">
    <source>
        <dbReference type="EMBL" id="VDO58736.1"/>
    </source>
</evidence>
<evidence type="ECO:0000313" key="4">
    <source>
        <dbReference type="WBParaSite" id="HPLM_0001608201-mRNA-1"/>
    </source>
</evidence>
<organism evidence="4">
    <name type="scientific">Haemonchus placei</name>
    <name type="common">Barber's pole worm</name>
    <dbReference type="NCBI Taxonomy" id="6290"/>
    <lineage>
        <taxon>Eukaryota</taxon>
        <taxon>Metazoa</taxon>
        <taxon>Ecdysozoa</taxon>
        <taxon>Nematoda</taxon>
        <taxon>Chromadorea</taxon>
        <taxon>Rhabditida</taxon>
        <taxon>Rhabditina</taxon>
        <taxon>Rhabditomorpha</taxon>
        <taxon>Strongyloidea</taxon>
        <taxon>Trichostrongylidae</taxon>
        <taxon>Haemonchus</taxon>
    </lineage>
</organism>
<reference evidence="4" key="1">
    <citation type="submission" date="2017-02" db="UniProtKB">
        <authorList>
            <consortium name="WormBaseParasite"/>
        </authorList>
    </citation>
    <scope>IDENTIFICATION</scope>
</reference>
<protein>
    <submittedName>
        <fullName evidence="2 4">Uncharacterized protein</fullName>
    </submittedName>
</protein>
<name>A0A0N4WWF3_HAEPC</name>
<dbReference type="Proteomes" id="UP000268014">
    <property type="component" value="Unassembled WGS sequence"/>
</dbReference>
<dbReference type="AlphaFoldDB" id="A0A0N4WWF3"/>
<proteinExistence type="predicted"/>
<dbReference type="OrthoDB" id="5860136at2759"/>
<dbReference type="EMBL" id="UZAF01019260">
    <property type="protein sequence ID" value="VDO58736.1"/>
    <property type="molecule type" value="Genomic_DNA"/>
</dbReference>
<reference evidence="2 3" key="2">
    <citation type="submission" date="2018-11" db="EMBL/GenBank/DDBJ databases">
        <authorList>
            <consortium name="Pathogen Informatics"/>
        </authorList>
    </citation>
    <scope>NUCLEOTIDE SEQUENCE [LARGE SCALE GENOMIC DNA]</scope>
    <source>
        <strain evidence="2 3">MHpl1</strain>
    </source>
</reference>
<evidence type="ECO:0000313" key="3">
    <source>
        <dbReference type="Proteomes" id="UP000268014"/>
    </source>
</evidence>
<sequence>MRGIDKGRYERKKGSIHERSRQGRKSICKARRCFDNYKIKMISSRRPDGPVTASRSAMKKVIYDLSSTAASTCLPNILWQYFAPSVFTQHPQQDWQNIRLHRVYNIEQAKRVLAELDNVHGRNGLRLNLTRSMFMKNGLVPDAPLALSGTNISKCFTYVYPGRKVNSDETKKQTPQITLTFSTLMPFRL</sequence>
<dbReference type="OMA" id="CKARRCF"/>
<dbReference type="WBParaSite" id="HPLM_0001608201-mRNA-1">
    <property type="protein sequence ID" value="HPLM_0001608201-mRNA-1"/>
    <property type="gene ID" value="HPLM_0001608201"/>
</dbReference>
<feature type="region of interest" description="Disordered" evidence="1">
    <location>
        <begin position="1"/>
        <end position="24"/>
    </location>
</feature>
<evidence type="ECO:0000256" key="1">
    <source>
        <dbReference type="SAM" id="MobiDB-lite"/>
    </source>
</evidence>
<accession>A0A0N4WWF3</accession>
<gene>
    <name evidence="2" type="ORF">HPLM_LOCUS16074</name>
</gene>